<dbReference type="Pfam" id="PF08570">
    <property type="entry name" value="DUF1761"/>
    <property type="match status" value="1"/>
</dbReference>
<keyword evidence="1" id="KW-0472">Membrane</keyword>
<protein>
    <recommendedName>
        <fullName evidence="4">DUF1761 domain-containing protein</fullName>
    </recommendedName>
</protein>
<organism evidence="2 3">
    <name type="scientific">Aquibium oceanicum</name>
    <dbReference type="NCBI Taxonomy" id="1670800"/>
    <lineage>
        <taxon>Bacteria</taxon>
        <taxon>Pseudomonadati</taxon>
        <taxon>Pseudomonadota</taxon>
        <taxon>Alphaproteobacteria</taxon>
        <taxon>Hyphomicrobiales</taxon>
        <taxon>Phyllobacteriaceae</taxon>
        <taxon>Aquibium</taxon>
    </lineage>
</organism>
<dbReference type="Proteomes" id="UP000182840">
    <property type="component" value="Chromosome"/>
</dbReference>
<dbReference type="AlphaFoldDB" id="A0A1L3SKZ4"/>
<keyword evidence="1" id="KW-0812">Transmembrane</keyword>
<dbReference type="InterPro" id="IPR013879">
    <property type="entry name" value="DUF1761"/>
</dbReference>
<proteinExistence type="predicted"/>
<reference evidence="3" key="1">
    <citation type="submission" date="2016-11" db="EMBL/GenBank/DDBJ databases">
        <title>Mesorhizobium oceanicum sp. nov., isolated from deep seawater in South China Sea.</title>
        <authorList>
            <person name="Fu G.-Y."/>
        </authorList>
    </citation>
    <scope>NUCLEOTIDE SEQUENCE [LARGE SCALE GENOMIC DNA]</scope>
    <source>
        <strain evidence="3">B7</strain>
    </source>
</reference>
<dbReference type="RefSeq" id="WP_072601492.1">
    <property type="nucleotide sequence ID" value="NZ_CP018171.1"/>
</dbReference>
<evidence type="ECO:0000256" key="1">
    <source>
        <dbReference type="SAM" id="Phobius"/>
    </source>
</evidence>
<evidence type="ECO:0000313" key="2">
    <source>
        <dbReference type="EMBL" id="APH70079.1"/>
    </source>
</evidence>
<feature type="transmembrane region" description="Helical" evidence="1">
    <location>
        <begin position="115"/>
        <end position="136"/>
    </location>
</feature>
<dbReference type="KEGG" id="meso:BSQ44_00805"/>
<dbReference type="STRING" id="1670800.BSQ44_00805"/>
<gene>
    <name evidence="2" type="ORF">BSQ44_00805</name>
</gene>
<sequence length="137" mass="14287">MQFGGVSYVAILIAAIAGFAFGAAYYGVLSKPWMKAARIAPKGGGPAMPGASLLITSFICELVMAWTLAGIVGHLGAGQVTLANGLTSAFFVWLGFMATTLAVNQRYEGFGWDLTLIDAGHWLGVALLMGATIGWWG</sequence>
<accession>A0A1L3SKZ4</accession>
<evidence type="ECO:0008006" key="4">
    <source>
        <dbReference type="Google" id="ProtNLM"/>
    </source>
</evidence>
<evidence type="ECO:0000313" key="3">
    <source>
        <dbReference type="Proteomes" id="UP000182840"/>
    </source>
</evidence>
<feature type="transmembrane region" description="Helical" evidence="1">
    <location>
        <begin position="82"/>
        <end position="103"/>
    </location>
</feature>
<feature type="transmembrane region" description="Helical" evidence="1">
    <location>
        <begin position="6"/>
        <end position="29"/>
    </location>
</feature>
<name>A0A1L3SKZ4_9HYPH</name>
<keyword evidence="3" id="KW-1185">Reference proteome</keyword>
<feature type="transmembrane region" description="Helical" evidence="1">
    <location>
        <begin position="50"/>
        <end position="76"/>
    </location>
</feature>
<keyword evidence="1" id="KW-1133">Transmembrane helix</keyword>
<dbReference type="EMBL" id="CP018171">
    <property type="protein sequence ID" value="APH70079.1"/>
    <property type="molecule type" value="Genomic_DNA"/>
</dbReference>
<dbReference type="OrthoDB" id="344736at2"/>